<organism evidence="2">
    <name type="scientific">Brassica cretica</name>
    <name type="common">Mustard</name>
    <dbReference type="NCBI Taxonomy" id="69181"/>
    <lineage>
        <taxon>Eukaryota</taxon>
        <taxon>Viridiplantae</taxon>
        <taxon>Streptophyta</taxon>
        <taxon>Embryophyta</taxon>
        <taxon>Tracheophyta</taxon>
        <taxon>Spermatophyta</taxon>
        <taxon>Magnoliopsida</taxon>
        <taxon>eudicotyledons</taxon>
        <taxon>Gunneridae</taxon>
        <taxon>Pentapetalae</taxon>
        <taxon>rosids</taxon>
        <taxon>malvids</taxon>
        <taxon>Brassicales</taxon>
        <taxon>Brassicaceae</taxon>
        <taxon>Brassiceae</taxon>
        <taxon>Brassica</taxon>
    </lineage>
</organism>
<dbReference type="EMBL" id="QGKY02000089">
    <property type="protein sequence ID" value="KAF2613903.1"/>
    <property type="molecule type" value="Genomic_DNA"/>
</dbReference>
<reference evidence="2" key="1">
    <citation type="submission" date="2019-12" db="EMBL/GenBank/DDBJ databases">
        <title>Genome sequencing and annotation of Brassica cretica.</title>
        <authorList>
            <person name="Studholme D.J."/>
            <person name="Sarris P.F."/>
        </authorList>
    </citation>
    <scope>NUCLEOTIDE SEQUENCE</scope>
    <source>
        <strain evidence="2">PFS-102/07</strain>
        <tissue evidence="2">Leaf</tissue>
    </source>
</reference>
<name>A0A8S9M9L1_BRACR</name>
<proteinExistence type="predicted"/>
<dbReference type="AlphaFoldDB" id="A0A8S9M9L1"/>
<feature type="compositionally biased region" description="Polar residues" evidence="1">
    <location>
        <begin position="59"/>
        <end position="84"/>
    </location>
</feature>
<accession>A0A8S9M9L1</accession>
<feature type="compositionally biased region" description="Basic and acidic residues" evidence="1">
    <location>
        <begin position="152"/>
        <end position="162"/>
    </location>
</feature>
<feature type="region of interest" description="Disordered" evidence="1">
    <location>
        <begin position="1"/>
        <end position="162"/>
    </location>
</feature>
<comment type="caution">
    <text evidence="2">The sequence shown here is derived from an EMBL/GenBank/DDBJ whole genome shotgun (WGS) entry which is preliminary data.</text>
</comment>
<evidence type="ECO:0000313" key="2">
    <source>
        <dbReference type="EMBL" id="KAF2613903.1"/>
    </source>
</evidence>
<gene>
    <name evidence="2" type="ORF">F2Q70_00012137</name>
</gene>
<feature type="compositionally biased region" description="Basic and acidic residues" evidence="1">
    <location>
        <begin position="113"/>
        <end position="122"/>
    </location>
</feature>
<protein>
    <submittedName>
        <fullName evidence="2">Uncharacterized protein</fullName>
    </submittedName>
</protein>
<sequence>MRRHQKLTTICEMERATTQTTDEGEPLKNTHANSQGDLGDTTSKHPYVRADDGTPSPPLSRSTTRTQDETPSPDSTKGRYSTPQREPRQIPYKMKNRRRELDTNQHAPLTPRKRTDLQDEIHHRRTLKTTPFPRGPQQLVETPAKTPPTTRKQGDSDGQNRQKIVGIDRFRRISDEPIRRYHFVGKKVFVGISSDLPTTF</sequence>
<evidence type="ECO:0000256" key="1">
    <source>
        <dbReference type="SAM" id="MobiDB-lite"/>
    </source>
</evidence>